<sequence length="118" mass="13180">MIAAYSPRSTDRNRKCRMKVWGGYRTEHSTNVGMIGWFQDATTAERAHALINELTTALQVEGEAGRLTAGEPNDRHSDEVMKLLSDLNVHSIRPRELEQFLYDAGLGRVQRTAGQPPG</sequence>
<organism evidence="1">
    <name type="scientific">Streptomyces sp. NRRL 30471</name>
    <dbReference type="NCBI Taxonomy" id="996287"/>
    <lineage>
        <taxon>Bacteria</taxon>
        <taxon>Bacillati</taxon>
        <taxon>Actinomycetota</taxon>
        <taxon>Actinomycetes</taxon>
        <taxon>Kitasatosporales</taxon>
        <taxon>Streptomycetaceae</taxon>
        <taxon>Streptomyces</taxon>
    </lineage>
</organism>
<dbReference type="InterPro" id="IPR045955">
    <property type="entry name" value="DUF6375"/>
</dbReference>
<evidence type="ECO:0000313" key="1">
    <source>
        <dbReference type="EMBL" id="ADZ45349.1"/>
    </source>
</evidence>
<dbReference type="EMBL" id="HQ257512">
    <property type="protein sequence ID" value="ADZ45349.1"/>
    <property type="molecule type" value="Genomic_DNA"/>
</dbReference>
<name>F2WUE9_9ACTN</name>
<accession>F2WUE9</accession>
<proteinExistence type="predicted"/>
<dbReference type="AlphaFoldDB" id="F2WUE9"/>
<protein>
    <submittedName>
        <fullName evidence="1">Uncharacterized protein</fullName>
    </submittedName>
</protein>
<reference evidence="1" key="1">
    <citation type="journal article" date="2011" name="Mol. Biosyst.">
        <title>Identification of the gene cluster involved in muraymycin biosynthesis from Streptomyces sp. NRRL 30471.</title>
        <authorList>
            <person name="Cheng L."/>
            <person name="Chen W."/>
            <person name="Zhai L."/>
            <person name="Xu D."/>
            <person name="Huang T."/>
            <person name="Lin S."/>
            <person name="Zhou X."/>
            <person name="Deng Z."/>
        </authorList>
    </citation>
    <scope>NUCLEOTIDE SEQUENCE</scope>
    <source>
        <strain evidence="1">NRRL 30471</strain>
    </source>
</reference>
<dbReference type="Pfam" id="PF19902">
    <property type="entry name" value="DUF6375"/>
    <property type="match status" value="1"/>
</dbReference>